<protein>
    <submittedName>
        <fullName evidence="2">Uncharacterized protein</fullName>
    </submittedName>
</protein>
<feature type="compositionally biased region" description="Polar residues" evidence="1">
    <location>
        <begin position="1"/>
        <end position="10"/>
    </location>
</feature>
<feature type="compositionally biased region" description="Polar residues" evidence="1">
    <location>
        <begin position="92"/>
        <end position="103"/>
    </location>
</feature>
<sequence length="162" mass="18289">MSIRASSRNSPELKRMQRECRGVSRTIAMCRRSPTIGQDVSANPRASSSRGRKENIRAMTTYQPATTRIQRDHSDATRMSWTCQASCEKRQNTSANAQRQGSRVTHLGGLEASQTSRDAKRRHSAVTRGSRKVLERSETSASTERTHQIKIPGQEAIWVHRR</sequence>
<name>A0AAD4G564_BOLED</name>
<feature type="compositionally biased region" description="Basic residues" evidence="1">
    <location>
        <begin position="119"/>
        <end position="131"/>
    </location>
</feature>
<proteinExistence type="predicted"/>
<dbReference type="AlphaFoldDB" id="A0AAD4G564"/>
<dbReference type="EMBL" id="WHUW01000329">
    <property type="protein sequence ID" value="KAF8415429.1"/>
    <property type="molecule type" value="Genomic_DNA"/>
</dbReference>
<evidence type="ECO:0000313" key="2">
    <source>
        <dbReference type="EMBL" id="KAF8415429.1"/>
    </source>
</evidence>
<feature type="compositionally biased region" description="Basic and acidic residues" evidence="1">
    <location>
        <begin position="11"/>
        <end position="22"/>
    </location>
</feature>
<keyword evidence="3" id="KW-1185">Reference proteome</keyword>
<accession>A0AAD4G564</accession>
<evidence type="ECO:0000313" key="3">
    <source>
        <dbReference type="Proteomes" id="UP001194468"/>
    </source>
</evidence>
<feature type="compositionally biased region" description="Polar residues" evidence="1">
    <location>
        <begin position="58"/>
        <end position="68"/>
    </location>
</feature>
<comment type="caution">
    <text evidence="2">The sequence shown here is derived from an EMBL/GenBank/DDBJ whole genome shotgun (WGS) entry which is preliminary data.</text>
</comment>
<organism evidence="2 3">
    <name type="scientific">Boletus edulis BED1</name>
    <dbReference type="NCBI Taxonomy" id="1328754"/>
    <lineage>
        <taxon>Eukaryota</taxon>
        <taxon>Fungi</taxon>
        <taxon>Dikarya</taxon>
        <taxon>Basidiomycota</taxon>
        <taxon>Agaricomycotina</taxon>
        <taxon>Agaricomycetes</taxon>
        <taxon>Agaricomycetidae</taxon>
        <taxon>Boletales</taxon>
        <taxon>Boletineae</taxon>
        <taxon>Boletaceae</taxon>
        <taxon>Boletoideae</taxon>
        <taxon>Boletus</taxon>
    </lineage>
</organism>
<feature type="region of interest" description="Disordered" evidence="1">
    <location>
        <begin position="1"/>
        <end position="148"/>
    </location>
</feature>
<evidence type="ECO:0000256" key="1">
    <source>
        <dbReference type="SAM" id="MobiDB-lite"/>
    </source>
</evidence>
<reference evidence="2" key="1">
    <citation type="submission" date="2019-10" db="EMBL/GenBank/DDBJ databases">
        <authorList>
            <consortium name="DOE Joint Genome Institute"/>
            <person name="Kuo A."/>
            <person name="Miyauchi S."/>
            <person name="Kiss E."/>
            <person name="Drula E."/>
            <person name="Kohler A."/>
            <person name="Sanchez-Garcia M."/>
            <person name="Andreopoulos B."/>
            <person name="Barry K.W."/>
            <person name="Bonito G."/>
            <person name="Buee M."/>
            <person name="Carver A."/>
            <person name="Chen C."/>
            <person name="Cichocki N."/>
            <person name="Clum A."/>
            <person name="Culley D."/>
            <person name="Crous P.W."/>
            <person name="Fauchery L."/>
            <person name="Girlanda M."/>
            <person name="Hayes R."/>
            <person name="Keri Z."/>
            <person name="LaButti K."/>
            <person name="Lipzen A."/>
            <person name="Lombard V."/>
            <person name="Magnuson J."/>
            <person name="Maillard F."/>
            <person name="Morin E."/>
            <person name="Murat C."/>
            <person name="Nolan M."/>
            <person name="Ohm R."/>
            <person name="Pangilinan J."/>
            <person name="Pereira M."/>
            <person name="Perotto S."/>
            <person name="Peter M."/>
            <person name="Riley R."/>
            <person name="Sitrit Y."/>
            <person name="Stielow B."/>
            <person name="Szollosi G."/>
            <person name="Zifcakova L."/>
            <person name="Stursova M."/>
            <person name="Spatafora J.W."/>
            <person name="Tedersoo L."/>
            <person name="Vaario L.-M."/>
            <person name="Yamada A."/>
            <person name="Yan M."/>
            <person name="Wang P."/>
            <person name="Xu J."/>
            <person name="Bruns T."/>
            <person name="Baldrian P."/>
            <person name="Vilgalys R."/>
            <person name="Henrissat B."/>
            <person name="Grigoriev I.V."/>
            <person name="Hibbett D."/>
            <person name="Nagy L.G."/>
            <person name="Martin F.M."/>
        </authorList>
    </citation>
    <scope>NUCLEOTIDE SEQUENCE</scope>
    <source>
        <strain evidence="2">BED1</strain>
    </source>
</reference>
<dbReference type="Proteomes" id="UP001194468">
    <property type="component" value="Unassembled WGS sequence"/>
</dbReference>
<feature type="compositionally biased region" description="Polar residues" evidence="1">
    <location>
        <begin position="35"/>
        <end position="49"/>
    </location>
</feature>
<gene>
    <name evidence="2" type="ORF">L210DRAFT_3586287</name>
</gene>
<reference evidence="2" key="2">
    <citation type="journal article" date="2020" name="Nat. Commun.">
        <title>Large-scale genome sequencing of mycorrhizal fungi provides insights into the early evolution of symbiotic traits.</title>
        <authorList>
            <person name="Miyauchi S."/>
            <person name="Kiss E."/>
            <person name="Kuo A."/>
            <person name="Drula E."/>
            <person name="Kohler A."/>
            <person name="Sanchez-Garcia M."/>
            <person name="Morin E."/>
            <person name="Andreopoulos B."/>
            <person name="Barry K.W."/>
            <person name="Bonito G."/>
            <person name="Buee M."/>
            <person name="Carver A."/>
            <person name="Chen C."/>
            <person name="Cichocki N."/>
            <person name="Clum A."/>
            <person name="Culley D."/>
            <person name="Crous P.W."/>
            <person name="Fauchery L."/>
            <person name="Girlanda M."/>
            <person name="Hayes R.D."/>
            <person name="Keri Z."/>
            <person name="LaButti K."/>
            <person name="Lipzen A."/>
            <person name="Lombard V."/>
            <person name="Magnuson J."/>
            <person name="Maillard F."/>
            <person name="Murat C."/>
            <person name="Nolan M."/>
            <person name="Ohm R.A."/>
            <person name="Pangilinan J."/>
            <person name="Pereira M.F."/>
            <person name="Perotto S."/>
            <person name="Peter M."/>
            <person name="Pfister S."/>
            <person name="Riley R."/>
            <person name="Sitrit Y."/>
            <person name="Stielow J.B."/>
            <person name="Szollosi G."/>
            <person name="Zifcakova L."/>
            <person name="Stursova M."/>
            <person name="Spatafora J.W."/>
            <person name="Tedersoo L."/>
            <person name="Vaario L.M."/>
            <person name="Yamada A."/>
            <person name="Yan M."/>
            <person name="Wang P."/>
            <person name="Xu J."/>
            <person name="Bruns T."/>
            <person name="Baldrian P."/>
            <person name="Vilgalys R."/>
            <person name="Dunand C."/>
            <person name="Henrissat B."/>
            <person name="Grigoriev I.V."/>
            <person name="Hibbett D."/>
            <person name="Nagy L.G."/>
            <person name="Martin F.M."/>
        </authorList>
    </citation>
    <scope>NUCLEOTIDE SEQUENCE</scope>
    <source>
        <strain evidence="2">BED1</strain>
    </source>
</reference>